<feature type="compositionally biased region" description="Basic and acidic residues" evidence="1">
    <location>
        <begin position="1"/>
        <end position="12"/>
    </location>
</feature>
<name>A0ABU7RBP4_9ACTN</name>
<protein>
    <submittedName>
        <fullName evidence="2">Uncharacterized protein</fullName>
    </submittedName>
</protein>
<proteinExistence type="predicted"/>
<dbReference type="EMBL" id="JAZGJQ010000010">
    <property type="protein sequence ID" value="MEE6147928.1"/>
    <property type="molecule type" value="Genomic_DNA"/>
</dbReference>
<sequence>MADEQENGKPEEEGSDTTDWKAMARKWEVRSKENADKARAYDELQVEWWDVFVPPFSCGL</sequence>
<reference evidence="2 3" key="1">
    <citation type="submission" date="2024-01" db="EMBL/GenBank/DDBJ databases">
        <title>Description of Olsenella sp. nov., isolated from pig feces.</title>
        <authorList>
            <person name="Chang Y.-H."/>
        </authorList>
    </citation>
    <scope>NUCLEOTIDE SEQUENCE [LARGE SCALE GENOMIC DNA]</scope>
    <source>
        <strain evidence="2 3">YH-ols2223</strain>
    </source>
</reference>
<dbReference type="RefSeq" id="WP_330958694.1">
    <property type="nucleotide sequence ID" value="NZ_JAZGJQ010000010.1"/>
</dbReference>
<evidence type="ECO:0000313" key="3">
    <source>
        <dbReference type="Proteomes" id="UP001332931"/>
    </source>
</evidence>
<dbReference type="Proteomes" id="UP001332931">
    <property type="component" value="Unassembled WGS sequence"/>
</dbReference>
<accession>A0ABU7RBP4</accession>
<organism evidence="2 3">
    <name type="scientific">Olsenella absiana</name>
    <dbReference type="NCBI Taxonomy" id="3115222"/>
    <lineage>
        <taxon>Bacteria</taxon>
        <taxon>Bacillati</taxon>
        <taxon>Actinomycetota</taxon>
        <taxon>Coriobacteriia</taxon>
        <taxon>Coriobacteriales</taxon>
        <taxon>Atopobiaceae</taxon>
        <taxon>Olsenella</taxon>
    </lineage>
</organism>
<gene>
    <name evidence="2" type="ORF">VXJ25_08045</name>
</gene>
<evidence type="ECO:0000313" key="2">
    <source>
        <dbReference type="EMBL" id="MEE6147928.1"/>
    </source>
</evidence>
<evidence type="ECO:0000256" key="1">
    <source>
        <dbReference type="SAM" id="MobiDB-lite"/>
    </source>
</evidence>
<feature type="region of interest" description="Disordered" evidence="1">
    <location>
        <begin position="1"/>
        <end position="21"/>
    </location>
</feature>
<keyword evidence="3" id="KW-1185">Reference proteome</keyword>
<comment type="caution">
    <text evidence="2">The sequence shown here is derived from an EMBL/GenBank/DDBJ whole genome shotgun (WGS) entry which is preliminary data.</text>
</comment>